<evidence type="ECO:0000256" key="7">
    <source>
        <dbReference type="ARBA" id="ARBA00023136"/>
    </source>
</evidence>
<keyword evidence="6 9" id="KW-1133">Transmembrane helix</keyword>
<keyword evidence="7 9" id="KW-0472">Membrane</keyword>
<dbReference type="VEuPathDB" id="AmoebaDB:DICPUDRAFT_75426"/>
<gene>
    <name evidence="10" type="ORF">DICPUDRAFT_75426</name>
</gene>
<accession>F0ZAM6</accession>
<sequence length="148" mass="16958">MEKPVQVTLYDTNTIKQTLDDSIIKYLTTQLNYTQHQKLNYTKVLLGFFGCVLAAIAQFYPIPFPKNKPVLILCQAKINQKIKVSSVLPKYDPIYSVKIEDSKNPKISHPFTKSIDLYFDTKGTFLESAFHNDLVGQFKSFSKLSKKD</sequence>
<evidence type="ECO:0000313" key="10">
    <source>
        <dbReference type="EMBL" id="EGC39002.1"/>
    </source>
</evidence>
<comment type="similarity">
    <text evidence="2 9">Belongs to the SPCS2 family.</text>
</comment>
<dbReference type="Pfam" id="PF06703">
    <property type="entry name" value="SPC25"/>
    <property type="match status" value="2"/>
</dbReference>
<evidence type="ECO:0000256" key="9">
    <source>
        <dbReference type="RuleBase" id="RU368033"/>
    </source>
</evidence>
<evidence type="ECO:0000256" key="3">
    <source>
        <dbReference type="ARBA" id="ARBA00017057"/>
    </source>
</evidence>
<dbReference type="GO" id="GO:0008233">
    <property type="term" value="F:peptidase activity"/>
    <property type="evidence" value="ECO:0007669"/>
    <property type="project" value="UniProtKB-UniRule"/>
</dbReference>
<evidence type="ECO:0000256" key="8">
    <source>
        <dbReference type="ARBA" id="ARBA00045608"/>
    </source>
</evidence>
<dbReference type="AlphaFoldDB" id="F0ZAM6"/>
<comment type="subcellular location">
    <subcellularLocation>
        <location evidence="1 9">Endoplasmic reticulum membrane</location>
        <topology evidence="1 9">Multi-pass membrane protein</topology>
    </subcellularLocation>
</comment>
<dbReference type="GO" id="GO:0005787">
    <property type="term" value="C:signal peptidase complex"/>
    <property type="evidence" value="ECO:0000318"/>
    <property type="project" value="GO_Central"/>
</dbReference>
<evidence type="ECO:0000256" key="6">
    <source>
        <dbReference type="ARBA" id="ARBA00022989"/>
    </source>
</evidence>
<dbReference type="InterPro" id="IPR009582">
    <property type="entry name" value="Spc2/SPCS2"/>
</dbReference>
<dbReference type="KEGG" id="dpp:DICPUDRAFT_75426"/>
<evidence type="ECO:0000256" key="1">
    <source>
        <dbReference type="ARBA" id="ARBA00004477"/>
    </source>
</evidence>
<comment type="caution">
    <text evidence="9">Lacks conserved residue(s) required for the propagation of feature annotation.</text>
</comment>
<dbReference type="InParanoid" id="F0ZAM6"/>
<dbReference type="RefSeq" id="XP_003284455.1">
    <property type="nucleotide sequence ID" value="XM_003284407.1"/>
</dbReference>
<dbReference type="GO" id="GO:0045047">
    <property type="term" value="P:protein targeting to ER"/>
    <property type="evidence" value="ECO:0000318"/>
    <property type="project" value="GO_Central"/>
</dbReference>
<feature type="transmembrane region" description="Helical" evidence="9">
    <location>
        <begin position="44"/>
        <end position="62"/>
    </location>
</feature>
<dbReference type="FunCoup" id="F0ZAM6">
    <property type="interactions" value="457"/>
</dbReference>
<keyword evidence="11" id="KW-1185">Reference proteome</keyword>
<comment type="function">
    <text evidence="8 9">Component of the signal peptidase complex (SPC) which catalyzes the cleavage of N-terminal signal sequences from nascent proteins as they are translocated into the lumen of the endoplasmic reticulum. Enhances the enzymatic activity of SPC and facilitates the interactions between different components of the translocation site.</text>
</comment>
<dbReference type="eggNOG" id="KOG4072">
    <property type="taxonomic scope" value="Eukaryota"/>
</dbReference>
<name>F0ZAM6_DICPU</name>
<dbReference type="GO" id="GO:0006465">
    <property type="term" value="P:signal peptide processing"/>
    <property type="evidence" value="ECO:0000318"/>
    <property type="project" value="GO_Central"/>
</dbReference>
<keyword evidence="5 9" id="KW-0256">Endoplasmic reticulum</keyword>
<dbReference type="EMBL" id="GL870965">
    <property type="protein sequence ID" value="EGC39002.1"/>
    <property type="molecule type" value="Genomic_DNA"/>
</dbReference>
<keyword evidence="4 9" id="KW-0812">Transmembrane</keyword>
<dbReference type="PANTHER" id="PTHR13085:SF0">
    <property type="entry name" value="SIGNAL PEPTIDASE COMPLEX SUBUNIT 2"/>
    <property type="match status" value="1"/>
</dbReference>
<evidence type="ECO:0000313" key="11">
    <source>
        <dbReference type="Proteomes" id="UP000001064"/>
    </source>
</evidence>
<dbReference type="OrthoDB" id="29558at2759"/>
<organism evidence="10 11">
    <name type="scientific">Dictyostelium purpureum</name>
    <name type="common">Slime mold</name>
    <dbReference type="NCBI Taxonomy" id="5786"/>
    <lineage>
        <taxon>Eukaryota</taxon>
        <taxon>Amoebozoa</taxon>
        <taxon>Evosea</taxon>
        <taxon>Eumycetozoa</taxon>
        <taxon>Dictyostelia</taxon>
        <taxon>Dictyosteliales</taxon>
        <taxon>Dictyosteliaceae</taxon>
        <taxon>Dictyostelium</taxon>
    </lineage>
</organism>
<dbReference type="Proteomes" id="UP000001064">
    <property type="component" value="Unassembled WGS sequence"/>
</dbReference>
<protein>
    <recommendedName>
        <fullName evidence="3 9">Signal peptidase complex subunit 2</fullName>
    </recommendedName>
</protein>
<proteinExistence type="inferred from homology"/>
<reference evidence="11" key="1">
    <citation type="journal article" date="2011" name="Genome Biol.">
        <title>Comparative genomics of the social amoebae Dictyostelium discoideum and Dictyostelium purpureum.</title>
        <authorList>
            <consortium name="US DOE Joint Genome Institute (JGI-PGF)"/>
            <person name="Sucgang R."/>
            <person name="Kuo A."/>
            <person name="Tian X."/>
            <person name="Salerno W."/>
            <person name="Parikh A."/>
            <person name="Feasley C.L."/>
            <person name="Dalin E."/>
            <person name="Tu H."/>
            <person name="Huang E."/>
            <person name="Barry K."/>
            <person name="Lindquist E."/>
            <person name="Shapiro H."/>
            <person name="Bruce D."/>
            <person name="Schmutz J."/>
            <person name="Salamov A."/>
            <person name="Fey P."/>
            <person name="Gaudet P."/>
            <person name="Anjard C."/>
            <person name="Babu M.M."/>
            <person name="Basu S."/>
            <person name="Bushmanova Y."/>
            <person name="van der Wel H."/>
            <person name="Katoh-Kurasawa M."/>
            <person name="Dinh C."/>
            <person name="Coutinho P.M."/>
            <person name="Saito T."/>
            <person name="Elias M."/>
            <person name="Schaap P."/>
            <person name="Kay R.R."/>
            <person name="Henrissat B."/>
            <person name="Eichinger L."/>
            <person name="Rivero F."/>
            <person name="Putnam N.H."/>
            <person name="West C.M."/>
            <person name="Loomis W.F."/>
            <person name="Chisholm R.L."/>
            <person name="Shaulsky G."/>
            <person name="Strassmann J.E."/>
            <person name="Queller D.C."/>
            <person name="Kuspa A."/>
            <person name="Grigoriev I.V."/>
        </authorList>
    </citation>
    <scope>NUCLEOTIDE SEQUENCE [LARGE SCALE GENOMIC DNA]</scope>
    <source>
        <strain evidence="11">QSDP1</strain>
    </source>
</reference>
<dbReference type="PANTHER" id="PTHR13085">
    <property type="entry name" value="MICROSOMAL SIGNAL PEPTIDASE 25 KDA SUBUNIT"/>
    <property type="match status" value="1"/>
</dbReference>
<evidence type="ECO:0000256" key="2">
    <source>
        <dbReference type="ARBA" id="ARBA00007324"/>
    </source>
</evidence>
<dbReference type="GeneID" id="10506203"/>
<dbReference type="STRING" id="5786.F0ZAM6"/>
<evidence type="ECO:0000256" key="5">
    <source>
        <dbReference type="ARBA" id="ARBA00022824"/>
    </source>
</evidence>
<evidence type="ECO:0000256" key="4">
    <source>
        <dbReference type="ARBA" id="ARBA00022692"/>
    </source>
</evidence>